<dbReference type="KEGG" id="cgob:115007308"/>
<name>A0A6J2PIU8_COTGO</name>
<sequence length="250" mass="27918">MMRWRHTGGRSLFFLAAVIAGVHLQRNDRSVQPASQAQIYQPVLQPSEAVPPIGTYMLKNLVGKPCIKATVGAEFIVIEKKKTWYFNLDPSSVRTAGYCGREAAVLSLTLPDNAASLQFTFRKENNLFYVTNVTVHVSPRPVCQGCANKTYSGLLADQQLFAAAKGQSYYCKSENLLLTSPELRIKLVPLQMQAFTLPRGHYGEEVECWADFNHRVIPVIIGAIVTGVILIALLTSLFLKDRRREGYDRL</sequence>
<dbReference type="GO" id="GO:0072594">
    <property type="term" value="P:establishment of protein localization to organelle"/>
    <property type="evidence" value="ECO:0007669"/>
    <property type="project" value="TreeGrafter"/>
</dbReference>
<dbReference type="InterPro" id="IPR002000">
    <property type="entry name" value="Lysosome-assoc_membr_glycop"/>
</dbReference>
<dbReference type="Proteomes" id="UP000504630">
    <property type="component" value="Chromosome 4"/>
</dbReference>
<evidence type="ECO:0000259" key="11">
    <source>
        <dbReference type="Pfam" id="PF01299"/>
    </source>
</evidence>
<evidence type="ECO:0000256" key="1">
    <source>
        <dbReference type="ARBA" id="ARBA00004530"/>
    </source>
</evidence>
<keyword evidence="7" id="KW-0325">Glycoprotein</keyword>
<comment type="similarity">
    <text evidence="8">Belongs to the LAMP family.</text>
</comment>
<feature type="domain" description="Lysosome-associated membrane glycoprotein 2-like luminal" evidence="11">
    <location>
        <begin position="52"/>
        <end position="197"/>
    </location>
</feature>
<protein>
    <submittedName>
        <fullName evidence="13">Lysosome-associated membrane glycoprotein 3 isoform X1</fullName>
    </submittedName>
</protein>
<accession>A0A6J2PIU8</accession>
<evidence type="ECO:0000313" key="12">
    <source>
        <dbReference type="Proteomes" id="UP000504630"/>
    </source>
</evidence>
<reference evidence="13" key="1">
    <citation type="submission" date="2025-08" db="UniProtKB">
        <authorList>
            <consortium name="RefSeq"/>
        </authorList>
    </citation>
    <scope>IDENTIFICATION</scope>
</reference>
<keyword evidence="6 8" id="KW-0472">Membrane</keyword>
<dbReference type="PANTHER" id="PTHR11506">
    <property type="entry name" value="LYSOSOME-ASSOCIATED MEMBRANE GLYCOPROTEIN"/>
    <property type="match status" value="1"/>
</dbReference>
<keyword evidence="4" id="KW-0967">Endosome</keyword>
<comment type="caution">
    <text evidence="8">Lacks conserved residue(s) required for the propagation of feature annotation.</text>
</comment>
<comment type="subcellular location">
    <subcellularLocation>
        <location evidence="1">Endosome membrane</location>
        <topology evidence="1">Single-pass type I membrane protein</topology>
    </subcellularLocation>
    <subcellularLocation>
        <location evidence="8">Lysosome membrane</location>
        <topology evidence="8">Single-pass type I membrane protein</topology>
    </subcellularLocation>
</comment>
<dbReference type="InParanoid" id="A0A6J2PIU8"/>
<evidence type="ECO:0000256" key="4">
    <source>
        <dbReference type="ARBA" id="ARBA00022753"/>
    </source>
</evidence>
<dbReference type="PROSITE" id="PS51407">
    <property type="entry name" value="LAMP_3"/>
    <property type="match status" value="1"/>
</dbReference>
<dbReference type="InterPro" id="IPR048528">
    <property type="entry name" value="Lamp2-like_luminal"/>
</dbReference>
<keyword evidence="8" id="KW-1015">Disulfide bond</keyword>
<dbReference type="GO" id="GO:0005886">
    <property type="term" value="C:plasma membrane"/>
    <property type="evidence" value="ECO:0007669"/>
    <property type="project" value="TreeGrafter"/>
</dbReference>
<feature type="signal peptide" evidence="10">
    <location>
        <begin position="1"/>
        <end position="24"/>
    </location>
</feature>
<evidence type="ECO:0000256" key="8">
    <source>
        <dbReference type="PROSITE-ProRule" id="PRU00740"/>
    </source>
</evidence>
<feature type="disulfide bond" evidence="8">
    <location>
        <begin position="171"/>
        <end position="208"/>
    </location>
</feature>
<keyword evidence="8" id="KW-0458">Lysosome</keyword>
<keyword evidence="2 8" id="KW-0812">Transmembrane</keyword>
<evidence type="ECO:0000313" key="13">
    <source>
        <dbReference type="RefSeq" id="XP_029285978.1"/>
    </source>
</evidence>
<dbReference type="OrthoDB" id="9428839at2759"/>
<dbReference type="CTD" id="27074"/>
<dbReference type="Gene3D" id="2.40.160.110">
    <property type="match status" value="1"/>
</dbReference>
<keyword evidence="3 10" id="KW-0732">Signal</keyword>
<feature type="chain" id="PRO_5027009138" evidence="10">
    <location>
        <begin position="25"/>
        <end position="250"/>
    </location>
</feature>
<dbReference type="GO" id="GO:0031902">
    <property type="term" value="C:late endosome membrane"/>
    <property type="evidence" value="ECO:0007669"/>
    <property type="project" value="TreeGrafter"/>
</dbReference>
<proteinExistence type="inferred from homology"/>
<keyword evidence="5 9" id="KW-1133">Transmembrane helix</keyword>
<evidence type="ECO:0000256" key="2">
    <source>
        <dbReference type="ARBA" id="ARBA00022692"/>
    </source>
</evidence>
<dbReference type="PRINTS" id="PR00336">
    <property type="entry name" value="LYSASSOCTDMP"/>
</dbReference>
<dbReference type="RefSeq" id="XP_029285978.1">
    <property type="nucleotide sequence ID" value="XM_029430118.1"/>
</dbReference>
<evidence type="ECO:0000256" key="7">
    <source>
        <dbReference type="ARBA" id="ARBA00023180"/>
    </source>
</evidence>
<dbReference type="AlphaFoldDB" id="A0A6J2PIU8"/>
<evidence type="ECO:0000256" key="9">
    <source>
        <dbReference type="SAM" id="Phobius"/>
    </source>
</evidence>
<evidence type="ECO:0000256" key="3">
    <source>
        <dbReference type="ARBA" id="ARBA00022729"/>
    </source>
</evidence>
<organism evidence="12 13">
    <name type="scientific">Cottoperca gobio</name>
    <name type="common">Frogmouth</name>
    <name type="synonym">Aphritis gobio</name>
    <dbReference type="NCBI Taxonomy" id="56716"/>
    <lineage>
        <taxon>Eukaryota</taxon>
        <taxon>Metazoa</taxon>
        <taxon>Chordata</taxon>
        <taxon>Craniata</taxon>
        <taxon>Vertebrata</taxon>
        <taxon>Euteleostomi</taxon>
        <taxon>Actinopterygii</taxon>
        <taxon>Neopterygii</taxon>
        <taxon>Teleostei</taxon>
        <taxon>Neoteleostei</taxon>
        <taxon>Acanthomorphata</taxon>
        <taxon>Eupercaria</taxon>
        <taxon>Perciformes</taxon>
        <taxon>Notothenioidei</taxon>
        <taxon>Bovichtidae</taxon>
        <taxon>Cottoperca</taxon>
    </lineage>
</organism>
<feature type="transmembrane region" description="Helical" evidence="9">
    <location>
        <begin position="216"/>
        <end position="239"/>
    </location>
</feature>
<gene>
    <name evidence="13" type="primary">lamp3</name>
</gene>
<dbReference type="Pfam" id="PF01299">
    <property type="entry name" value="Lamp2-like_luminal"/>
    <property type="match status" value="1"/>
</dbReference>
<evidence type="ECO:0000256" key="6">
    <source>
        <dbReference type="ARBA" id="ARBA00023136"/>
    </source>
</evidence>
<dbReference type="GeneID" id="115007308"/>
<evidence type="ECO:0000256" key="10">
    <source>
        <dbReference type="SAM" id="SignalP"/>
    </source>
</evidence>
<evidence type="ECO:0000256" key="5">
    <source>
        <dbReference type="ARBA" id="ARBA00022989"/>
    </source>
</evidence>
<dbReference type="PANTHER" id="PTHR11506:SF30">
    <property type="entry name" value="LYSOSOME-ASSOCIATED MEMBRANE GLYCOPROTEIN 3"/>
    <property type="match status" value="1"/>
</dbReference>
<dbReference type="GO" id="GO:0005765">
    <property type="term" value="C:lysosomal membrane"/>
    <property type="evidence" value="ECO:0007669"/>
    <property type="project" value="UniProtKB-SubCell"/>
</dbReference>
<keyword evidence="12" id="KW-1185">Reference proteome</keyword>